<dbReference type="RefSeq" id="WP_148817808.1">
    <property type="nucleotide sequence ID" value="NZ_CP043046.1"/>
</dbReference>
<dbReference type="KEGG" id="pacr:FXN63_22730"/>
<sequence length="129" mass="13920">MPVDRKVTYQLAEALLQAIKDADPAALLTYGVTPAIHEEIIEELDSSGENIAALTLAPYEVAFTPDRTGRIPVDSYQTNGASPQTIVACQLWCGGSKTDLTLTADQVEKPNQVESQDGASLVFRLLETQ</sequence>
<dbReference type="EMBL" id="CP043046">
    <property type="protein sequence ID" value="QEI08337.1"/>
    <property type="molecule type" value="Genomic_DNA"/>
</dbReference>
<protein>
    <submittedName>
        <fullName evidence="1">Uncharacterized protein</fullName>
    </submittedName>
</protein>
<dbReference type="Proteomes" id="UP000325161">
    <property type="component" value="Chromosome"/>
</dbReference>
<accession>A0A5C0B6R5</accession>
<reference evidence="1 2" key="1">
    <citation type="submission" date="2019-08" db="EMBL/GenBank/DDBJ databases">
        <title>Amphibian skin-associated Pigmentiphaga: genome sequence and occurrence across geography and hosts.</title>
        <authorList>
            <person name="Bletz M.C."/>
            <person name="Bunk B."/>
            <person name="Sproeer C."/>
            <person name="Biwer P."/>
            <person name="Reiter S."/>
            <person name="Rabemananjara F.C.E."/>
            <person name="Schulz S."/>
            <person name="Overmann J."/>
            <person name="Vences M."/>
        </authorList>
    </citation>
    <scope>NUCLEOTIDE SEQUENCE [LARGE SCALE GENOMIC DNA]</scope>
    <source>
        <strain evidence="1 2">Mada1488</strain>
    </source>
</reference>
<proteinExistence type="predicted"/>
<keyword evidence="2" id="KW-1185">Reference proteome</keyword>
<evidence type="ECO:0000313" key="2">
    <source>
        <dbReference type="Proteomes" id="UP000325161"/>
    </source>
</evidence>
<organism evidence="1 2">
    <name type="scientific">Pigmentiphaga aceris</name>
    <dbReference type="NCBI Taxonomy" id="1940612"/>
    <lineage>
        <taxon>Bacteria</taxon>
        <taxon>Pseudomonadati</taxon>
        <taxon>Pseudomonadota</taxon>
        <taxon>Betaproteobacteria</taxon>
        <taxon>Burkholderiales</taxon>
        <taxon>Alcaligenaceae</taxon>
        <taxon>Pigmentiphaga</taxon>
    </lineage>
</organism>
<name>A0A5C0B6R5_9BURK</name>
<gene>
    <name evidence="1" type="ORF">FXN63_22730</name>
</gene>
<dbReference type="OrthoDB" id="6422390at2"/>
<evidence type="ECO:0000313" key="1">
    <source>
        <dbReference type="EMBL" id="QEI08337.1"/>
    </source>
</evidence>
<dbReference type="AlphaFoldDB" id="A0A5C0B6R5"/>